<feature type="domain" description="Flavodoxin-like" evidence="1">
    <location>
        <begin position="51"/>
        <end position="210"/>
    </location>
</feature>
<dbReference type="PANTHER" id="PTHR39201">
    <property type="entry name" value="EXPORTED PROTEIN-RELATED"/>
    <property type="match status" value="1"/>
</dbReference>
<evidence type="ECO:0000259" key="1">
    <source>
        <dbReference type="PROSITE" id="PS50902"/>
    </source>
</evidence>
<proteinExistence type="predicted"/>
<dbReference type="Proteomes" id="UP000284822">
    <property type="component" value="Unassembled WGS sequence"/>
</dbReference>
<reference evidence="2 3" key="1">
    <citation type="submission" date="2018-07" db="EMBL/GenBank/DDBJ databases">
        <title>Genome sequences of six Lactobacillus spp. isolated from bumble bee guts.</title>
        <authorList>
            <person name="Motta E.V.S."/>
            <person name="Moran N.A."/>
        </authorList>
    </citation>
    <scope>NUCLEOTIDE SEQUENCE [LARGE SCALE GENOMIC DNA]</scope>
    <source>
        <strain evidence="2 3">LV-8.1</strain>
    </source>
</reference>
<name>A0A3R7CK01_9LACO</name>
<dbReference type="EMBL" id="QOCS01000031">
    <property type="protein sequence ID" value="RHW44475.1"/>
    <property type="molecule type" value="Genomic_DNA"/>
</dbReference>
<dbReference type="PANTHER" id="PTHR39201:SF1">
    <property type="entry name" value="FLAVODOXIN-LIKE DOMAIN-CONTAINING PROTEIN"/>
    <property type="match status" value="1"/>
</dbReference>
<dbReference type="GO" id="GO:0016651">
    <property type="term" value="F:oxidoreductase activity, acting on NAD(P)H"/>
    <property type="evidence" value="ECO:0007669"/>
    <property type="project" value="UniProtKB-ARBA"/>
</dbReference>
<evidence type="ECO:0000313" key="2">
    <source>
        <dbReference type="EMBL" id="RHW44475.1"/>
    </source>
</evidence>
<sequence>MNFDLQADAAKAVQLQRDDAVWQHGRGSVSDGQDTNADCQPTCILTDTANAIVIYFSRSGSTELFAHMIAMQVAADSLEIVVQKPYSQNYQQTLNRANYERLNQHYPALNMQMPNLDQYQTVYLGYPVWAMTLSHPMTAFLKSYGSQLNNKKIVPFMTQGGYGAGDSVQQIQALLHNQGIHNEIAPSLVIDGNKVNRASSQISQWLNLVNR</sequence>
<dbReference type="PROSITE" id="PS50902">
    <property type="entry name" value="FLAVODOXIN_LIKE"/>
    <property type="match status" value="1"/>
</dbReference>
<dbReference type="GO" id="GO:0010181">
    <property type="term" value="F:FMN binding"/>
    <property type="evidence" value="ECO:0007669"/>
    <property type="project" value="InterPro"/>
</dbReference>
<comment type="caution">
    <text evidence="2">The sequence shown here is derived from an EMBL/GenBank/DDBJ whole genome shotgun (WGS) entry which is preliminary data.</text>
</comment>
<protein>
    <submittedName>
        <fullName evidence="2">Flavodoxin</fullName>
    </submittedName>
</protein>
<dbReference type="Pfam" id="PF12682">
    <property type="entry name" value="Flavodoxin_4"/>
    <property type="match status" value="1"/>
</dbReference>
<dbReference type="SUPFAM" id="SSF52218">
    <property type="entry name" value="Flavoproteins"/>
    <property type="match status" value="1"/>
</dbReference>
<accession>A0A3R7CK01</accession>
<dbReference type="AlphaFoldDB" id="A0A3R7CK01"/>
<dbReference type="InterPro" id="IPR029039">
    <property type="entry name" value="Flavoprotein-like_sf"/>
</dbReference>
<organism evidence="2 3">
    <name type="scientific">Bombilactobacillus bombi</name>
    <dbReference type="NCBI Taxonomy" id="1303590"/>
    <lineage>
        <taxon>Bacteria</taxon>
        <taxon>Bacillati</taxon>
        <taxon>Bacillota</taxon>
        <taxon>Bacilli</taxon>
        <taxon>Lactobacillales</taxon>
        <taxon>Lactobacillaceae</taxon>
        <taxon>Bombilactobacillus</taxon>
    </lineage>
</organism>
<evidence type="ECO:0000313" key="3">
    <source>
        <dbReference type="Proteomes" id="UP000284822"/>
    </source>
</evidence>
<dbReference type="Gene3D" id="3.40.50.360">
    <property type="match status" value="1"/>
</dbReference>
<dbReference type="InterPro" id="IPR008254">
    <property type="entry name" value="Flavodoxin/NO_synth"/>
</dbReference>
<gene>
    <name evidence="2" type="ORF">DS832_08950</name>
</gene>